<comment type="similarity">
    <text evidence="1">Belongs to the protein-tyrosine phosphatase family.</text>
</comment>
<evidence type="ECO:0000313" key="8">
    <source>
        <dbReference type="Proteomes" id="UP000030746"/>
    </source>
</evidence>
<dbReference type="PANTHER" id="PTHR19134">
    <property type="entry name" value="RECEPTOR-TYPE TYROSINE-PROTEIN PHOSPHATASE"/>
    <property type="match status" value="1"/>
</dbReference>
<dbReference type="GeneID" id="20232742"/>
<proteinExistence type="inferred from homology"/>
<dbReference type="GO" id="GO:0004725">
    <property type="term" value="F:protein tyrosine phosphatase activity"/>
    <property type="evidence" value="ECO:0007669"/>
    <property type="project" value="UniProtKB-EC"/>
</dbReference>
<dbReference type="InterPro" id="IPR050348">
    <property type="entry name" value="Protein-Tyr_Phosphatase"/>
</dbReference>
<dbReference type="InterPro" id="IPR000387">
    <property type="entry name" value="Tyr_Pase_dom"/>
</dbReference>
<dbReference type="InterPro" id="IPR016130">
    <property type="entry name" value="Tyr_Pase_AS"/>
</dbReference>
<accession>V3Z9I8</accession>
<dbReference type="STRING" id="225164.V3Z9I8"/>
<name>V3Z9I8_LOTGI</name>
<dbReference type="AlphaFoldDB" id="V3Z9I8"/>
<dbReference type="EMBL" id="KB202883">
    <property type="protein sequence ID" value="ESO87588.1"/>
    <property type="molecule type" value="Genomic_DNA"/>
</dbReference>
<organism evidence="7 8">
    <name type="scientific">Lottia gigantea</name>
    <name type="common">Giant owl limpet</name>
    <dbReference type="NCBI Taxonomy" id="225164"/>
    <lineage>
        <taxon>Eukaryota</taxon>
        <taxon>Metazoa</taxon>
        <taxon>Spiralia</taxon>
        <taxon>Lophotrochozoa</taxon>
        <taxon>Mollusca</taxon>
        <taxon>Gastropoda</taxon>
        <taxon>Patellogastropoda</taxon>
        <taxon>Lottioidea</taxon>
        <taxon>Lottiidae</taxon>
        <taxon>Lottia</taxon>
    </lineage>
</organism>
<dbReference type="PRINTS" id="PR00700">
    <property type="entry name" value="PRTYPHPHTASE"/>
</dbReference>
<dbReference type="HOGENOM" id="CLU_001645_9_1_1"/>
<evidence type="ECO:0000313" key="7">
    <source>
        <dbReference type="EMBL" id="ESO87588.1"/>
    </source>
</evidence>
<evidence type="ECO:0000256" key="3">
    <source>
        <dbReference type="ARBA" id="ARBA00022801"/>
    </source>
</evidence>
<evidence type="ECO:0000256" key="2">
    <source>
        <dbReference type="ARBA" id="ARBA00013064"/>
    </source>
</evidence>
<dbReference type="PROSITE" id="PS50056">
    <property type="entry name" value="TYR_PHOSPHATASE_2"/>
    <property type="match status" value="1"/>
</dbReference>
<evidence type="ECO:0000256" key="1">
    <source>
        <dbReference type="ARBA" id="ARBA00009580"/>
    </source>
</evidence>
<dbReference type="CTD" id="20232742"/>
<dbReference type="CDD" id="cd00047">
    <property type="entry name" value="PTPc"/>
    <property type="match status" value="1"/>
</dbReference>
<dbReference type="PROSITE" id="PS50055">
    <property type="entry name" value="TYR_PHOSPHATASE_PTP"/>
    <property type="match status" value="1"/>
</dbReference>
<keyword evidence="8" id="KW-1185">Reference proteome</keyword>
<dbReference type="Proteomes" id="UP000030746">
    <property type="component" value="Unassembled WGS sequence"/>
</dbReference>
<dbReference type="EC" id="3.1.3.48" evidence="2"/>
<evidence type="ECO:0000259" key="5">
    <source>
        <dbReference type="PROSITE" id="PS50055"/>
    </source>
</evidence>
<dbReference type="InterPro" id="IPR000242">
    <property type="entry name" value="PTP_cat"/>
</dbReference>
<gene>
    <name evidence="7" type="ORF">LOTGIDRAFT_127680</name>
</gene>
<dbReference type="PANTHER" id="PTHR19134:SF562">
    <property type="entry name" value="PROTEIN-TYROSINE-PHOSPHATASE"/>
    <property type="match status" value="1"/>
</dbReference>
<dbReference type="SMART" id="SM00194">
    <property type="entry name" value="PTPc"/>
    <property type="match status" value="1"/>
</dbReference>
<dbReference type="Pfam" id="PF00102">
    <property type="entry name" value="Y_phosphatase"/>
    <property type="match status" value="1"/>
</dbReference>
<dbReference type="OMA" id="KTWPDKT"/>
<keyword evidence="4" id="KW-0904">Protein phosphatase</keyword>
<evidence type="ECO:0000259" key="6">
    <source>
        <dbReference type="PROSITE" id="PS50056"/>
    </source>
</evidence>
<dbReference type="InterPro" id="IPR029021">
    <property type="entry name" value="Prot-tyrosine_phosphatase-like"/>
</dbReference>
<keyword evidence="3" id="KW-0378">Hydrolase</keyword>
<dbReference type="KEGG" id="lgi:LOTGIDRAFT_127680"/>
<evidence type="ECO:0000256" key="4">
    <source>
        <dbReference type="ARBA" id="ARBA00022912"/>
    </source>
</evidence>
<dbReference type="SUPFAM" id="SSF52799">
    <property type="entry name" value="(Phosphotyrosine protein) phosphatases II"/>
    <property type="match status" value="1"/>
</dbReference>
<dbReference type="PROSITE" id="PS00383">
    <property type="entry name" value="TYR_PHOSPHATASE_1"/>
    <property type="match status" value="1"/>
</dbReference>
<feature type="domain" description="Tyrosine-protein phosphatase" evidence="5">
    <location>
        <begin position="1"/>
        <end position="232"/>
    </location>
</feature>
<sequence length="276" mass="31437">IALSAENKSKNRYKMICAYDDTRVKLNIENSDPSTDYINACYIAVGSFKSYISCEVFLLVGPTPVNIVEFWRMIWDVETGKIVMLTNLTEMGVVKCTLYWPSLGNDVKYGKITITTIREDVFADLTVRTLRLTKVGITDKSSRMIKQYHYVSWPDKSVPNDISSLVEFRNKVVRSSTEFPGAMVVHCSAGVGRTGTFVALDYLISEGEANKAVDVFNCVHRMRYERVNMVQTKVRITCTLSQINTLTVVFLKCENENLFSWQLNTVDPCRQLFFFS</sequence>
<feature type="non-terminal residue" evidence="7">
    <location>
        <position position="1"/>
    </location>
</feature>
<dbReference type="RefSeq" id="XP_009061780.1">
    <property type="nucleotide sequence ID" value="XM_009063532.1"/>
</dbReference>
<dbReference type="Gene3D" id="3.90.190.10">
    <property type="entry name" value="Protein tyrosine phosphatase superfamily"/>
    <property type="match status" value="1"/>
</dbReference>
<protein>
    <recommendedName>
        <fullName evidence="2">protein-tyrosine-phosphatase</fullName>
        <ecNumber evidence="2">3.1.3.48</ecNumber>
    </recommendedName>
</protein>
<reference evidence="7 8" key="1">
    <citation type="journal article" date="2013" name="Nature">
        <title>Insights into bilaterian evolution from three spiralian genomes.</title>
        <authorList>
            <person name="Simakov O."/>
            <person name="Marletaz F."/>
            <person name="Cho S.J."/>
            <person name="Edsinger-Gonzales E."/>
            <person name="Havlak P."/>
            <person name="Hellsten U."/>
            <person name="Kuo D.H."/>
            <person name="Larsson T."/>
            <person name="Lv J."/>
            <person name="Arendt D."/>
            <person name="Savage R."/>
            <person name="Osoegawa K."/>
            <person name="de Jong P."/>
            <person name="Grimwood J."/>
            <person name="Chapman J.A."/>
            <person name="Shapiro H."/>
            <person name="Aerts A."/>
            <person name="Otillar R.P."/>
            <person name="Terry A.Y."/>
            <person name="Boore J.L."/>
            <person name="Grigoriev I.V."/>
            <person name="Lindberg D.R."/>
            <person name="Seaver E.C."/>
            <person name="Weisblat D.A."/>
            <person name="Putnam N.H."/>
            <person name="Rokhsar D.S."/>
        </authorList>
    </citation>
    <scope>NUCLEOTIDE SEQUENCE [LARGE SCALE GENOMIC DNA]</scope>
</reference>
<dbReference type="OrthoDB" id="10253954at2759"/>
<feature type="domain" description="Tyrosine specific protein phosphatases" evidence="6">
    <location>
        <begin position="163"/>
        <end position="237"/>
    </location>
</feature>
<dbReference type="InterPro" id="IPR003595">
    <property type="entry name" value="Tyr_Pase_cat"/>
</dbReference>
<dbReference type="SMART" id="SM00404">
    <property type="entry name" value="PTPc_motif"/>
    <property type="match status" value="1"/>
</dbReference>